<feature type="domain" description="Helix-turn-helix" evidence="1">
    <location>
        <begin position="5"/>
        <end position="54"/>
    </location>
</feature>
<dbReference type="RefSeq" id="WP_005660825.1">
    <property type="nucleotide sequence ID" value="NZ_JAKGUD010000007.1"/>
</dbReference>
<dbReference type="Proteomes" id="UP001200430">
    <property type="component" value="Unassembled WGS sequence"/>
</dbReference>
<evidence type="ECO:0000259" key="1">
    <source>
        <dbReference type="Pfam" id="PF12728"/>
    </source>
</evidence>
<accession>A0ABS9ENJ9</accession>
<dbReference type="EMBL" id="JAKGUD010000007">
    <property type="protein sequence ID" value="MCF4142762.1"/>
    <property type="molecule type" value="Genomic_DNA"/>
</dbReference>
<comment type="caution">
    <text evidence="2">The sequence shown here is derived from an EMBL/GenBank/DDBJ whole genome shotgun (WGS) entry which is preliminary data.</text>
</comment>
<evidence type="ECO:0000313" key="3">
    <source>
        <dbReference type="Proteomes" id="UP001200430"/>
    </source>
</evidence>
<dbReference type="SUPFAM" id="SSF46955">
    <property type="entry name" value="Putative DNA-binding domain"/>
    <property type="match status" value="1"/>
</dbReference>
<reference evidence="2 3" key="1">
    <citation type="submission" date="2022-01" db="EMBL/GenBank/DDBJ databases">
        <title>Dethiosulfovibrio faecalis sp. nov., a novel proteolytic, non-sulfur-reducing bacterium isolated from a marine aquaculture solid waste bioreactor.</title>
        <authorList>
            <person name="Grabowski S."/>
            <person name="Apolinario E."/>
            <person name="Schneider N."/>
            <person name="Marshall C.W."/>
            <person name="Sowers K.R."/>
        </authorList>
    </citation>
    <scope>NUCLEOTIDE SEQUENCE [LARGE SCALE GENOMIC DNA]</scope>
    <source>
        <strain evidence="2 3">DSM 12537</strain>
    </source>
</reference>
<dbReference type="Pfam" id="PF12728">
    <property type="entry name" value="HTH_17"/>
    <property type="match status" value="1"/>
</dbReference>
<sequence length="102" mass="11777">MSEIMTIEELAKYLKISKSSMYKLCQEGKVPGHKVGRHWRFQREIIDRWLAEQSAYPRLGSVSMKELRAIVDRAISMRDRGDPLEDDILGRIVDDVVGGDER</sequence>
<organism evidence="2 3">
    <name type="scientific">Dethiosulfovibrio marinus</name>
    <dbReference type="NCBI Taxonomy" id="133532"/>
    <lineage>
        <taxon>Bacteria</taxon>
        <taxon>Thermotogati</taxon>
        <taxon>Synergistota</taxon>
        <taxon>Synergistia</taxon>
        <taxon>Synergistales</taxon>
        <taxon>Dethiosulfovibrionaceae</taxon>
        <taxon>Dethiosulfovibrio</taxon>
    </lineage>
</organism>
<dbReference type="InterPro" id="IPR041657">
    <property type="entry name" value="HTH_17"/>
</dbReference>
<dbReference type="InterPro" id="IPR009061">
    <property type="entry name" value="DNA-bd_dom_put_sf"/>
</dbReference>
<evidence type="ECO:0000313" key="2">
    <source>
        <dbReference type="EMBL" id="MCF4142762.1"/>
    </source>
</evidence>
<dbReference type="NCBIfam" id="TIGR01764">
    <property type="entry name" value="excise"/>
    <property type="match status" value="1"/>
</dbReference>
<protein>
    <submittedName>
        <fullName evidence="2">Helix-turn-helix domain-containing protein</fullName>
    </submittedName>
</protein>
<gene>
    <name evidence="2" type="ORF">L2W38_08025</name>
</gene>
<dbReference type="InterPro" id="IPR010093">
    <property type="entry name" value="SinI_DNA-bd"/>
</dbReference>
<keyword evidence="3" id="KW-1185">Reference proteome</keyword>
<proteinExistence type="predicted"/>
<name>A0ABS9ENJ9_9BACT</name>